<evidence type="ECO:0008006" key="3">
    <source>
        <dbReference type="Google" id="ProtNLM"/>
    </source>
</evidence>
<dbReference type="Proteomes" id="UP000004725">
    <property type="component" value="Unassembled WGS sequence"/>
</dbReference>
<evidence type="ECO:0000313" key="2">
    <source>
        <dbReference type="Proteomes" id="UP000004725"/>
    </source>
</evidence>
<protein>
    <recommendedName>
        <fullName evidence="3">DNA-binding protein</fullName>
    </recommendedName>
</protein>
<evidence type="ECO:0000313" key="1">
    <source>
        <dbReference type="EMBL" id="EIM04960.1"/>
    </source>
</evidence>
<dbReference type="RefSeq" id="WP_006831669.1">
    <property type="nucleotide sequence ID" value="NZ_AJYB01000116.1"/>
</dbReference>
<organism evidence="1 2">
    <name type="scientific">Planococcus antarcticus DSM 14505</name>
    <dbReference type="NCBI Taxonomy" id="1185653"/>
    <lineage>
        <taxon>Bacteria</taxon>
        <taxon>Bacillati</taxon>
        <taxon>Bacillota</taxon>
        <taxon>Bacilli</taxon>
        <taxon>Bacillales</taxon>
        <taxon>Caryophanaceae</taxon>
        <taxon>Planococcus</taxon>
    </lineage>
</organism>
<dbReference type="AlphaFoldDB" id="A0AA87IHP1"/>
<sequence>MQPSYNAAEVARVLGCSMPTVYGYAKKGWIRKVDDPHRLSGASRFLREDVDGLKAEQERLSAAGRSITEVAKQLGFYPQKVKEAIAVLNLDIQSVPLTVQSAKQRYAVTQEQEQAIGAYLKQQKSTRSKRNHLYVPTSDVALYQSFLLASEQPVRLKHNDQQELGFFLDDQDFLPYLEALRANDLEPRYTIHQEKKEAQHGFTDLVVPNGKKAFYRILDVLYAVCGVENFNAEVRNGQLVASIRNGRYPVNEFVPKDALRILRNYIQSGKVESKENHWIFSRSDRTIQLAFDEDVYKELVGFAETEGLSFHEWVQRALMEKKEQLKKR</sequence>
<accession>A0AA87IHP1</accession>
<comment type="caution">
    <text evidence="1">The sequence shown here is derived from an EMBL/GenBank/DDBJ whole genome shotgun (WGS) entry which is preliminary data.</text>
</comment>
<name>A0AA87IHP1_9BACL</name>
<proteinExistence type="predicted"/>
<gene>
    <name evidence="1" type="ORF">A1A1_18712</name>
</gene>
<reference evidence="1 2" key="1">
    <citation type="journal article" date="2012" name="J. Bacteriol.">
        <title>Genome Sequence of the Antarctic Psychrophile Bacterium Planococcus antarcticus DSM 14505.</title>
        <authorList>
            <person name="Margolles A."/>
            <person name="Gueimonde M."/>
            <person name="Sanchez B."/>
        </authorList>
    </citation>
    <scope>NUCLEOTIDE SEQUENCE [LARGE SCALE GENOMIC DNA]</scope>
    <source>
        <strain evidence="1 2">DSM 14505</strain>
    </source>
</reference>
<dbReference type="EMBL" id="AJYB01000116">
    <property type="protein sequence ID" value="EIM04960.1"/>
    <property type="molecule type" value="Genomic_DNA"/>
</dbReference>